<proteinExistence type="predicted"/>
<comment type="caution">
    <text evidence="2">The sequence shown here is derived from an EMBL/GenBank/DDBJ whole genome shotgun (WGS) entry which is preliminary data.</text>
</comment>
<keyword evidence="3" id="KW-1185">Reference proteome</keyword>
<feature type="region of interest" description="Disordered" evidence="1">
    <location>
        <begin position="1"/>
        <end position="23"/>
    </location>
</feature>
<sequence>MSQNINKSTKKTQTKGNSAMGTKGDIDIIEIHSDSEDTVIEVQPKPSMKVTIKEGHNVQRDHFGQLKVGNPGVAISYFNIELNNFTNRKEVDRLWWEQTDSWAARWDGTDSDDEGGTAWASVHLPKTHWKKRDALEKRKKLEEALVDASKGPKTKKRKM</sequence>
<name>A0AAN6M9U8_9PLEO</name>
<evidence type="ECO:0000313" key="2">
    <source>
        <dbReference type="EMBL" id="KAK3217469.1"/>
    </source>
</evidence>
<reference evidence="2 3" key="1">
    <citation type="submission" date="2021-02" db="EMBL/GenBank/DDBJ databases">
        <title>Genome assembly of Pseudopithomyces chartarum.</title>
        <authorList>
            <person name="Jauregui R."/>
            <person name="Singh J."/>
            <person name="Voisey C."/>
        </authorList>
    </citation>
    <scope>NUCLEOTIDE SEQUENCE [LARGE SCALE GENOMIC DNA]</scope>
    <source>
        <strain evidence="2 3">AGR01</strain>
    </source>
</reference>
<dbReference type="Proteomes" id="UP001280581">
    <property type="component" value="Unassembled WGS sequence"/>
</dbReference>
<evidence type="ECO:0000256" key="1">
    <source>
        <dbReference type="SAM" id="MobiDB-lite"/>
    </source>
</evidence>
<evidence type="ECO:0000313" key="3">
    <source>
        <dbReference type="Proteomes" id="UP001280581"/>
    </source>
</evidence>
<dbReference type="EMBL" id="WVTA01000001">
    <property type="protein sequence ID" value="KAK3217469.1"/>
    <property type="molecule type" value="Genomic_DNA"/>
</dbReference>
<accession>A0AAN6M9U8</accession>
<dbReference type="AlphaFoldDB" id="A0AAN6M9U8"/>
<gene>
    <name evidence="2" type="ORF">GRF29_1g3179613</name>
</gene>
<protein>
    <submittedName>
        <fullName evidence="2">Uncharacterized protein</fullName>
    </submittedName>
</protein>
<organism evidence="2 3">
    <name type="scientific">Pseudopithomyces chartarum</name>
    <dbReference type="NCBI Taxonomy" id="1892770"/>
    <lineage>
        <taxon>Eukaryota</taxon>
        <taxon>Fungi</taxon>
        <taxon>Dikarya</taxon>
        <taxon>Ascomycota</taxon>
        <taxon>Pezizomycotina</taxon>
        <taxon>Dothideomycetes</taxon>
        <taxon>Pleosporomycetidae</taxon>
        <taxon>Pleosporales</taxon>
        <taxon>Massarineae</taxon>
        <taxon>Didymosphaeriaceae</taxon>
        <taxon>Pseudopithomyces</taxon>
    </lineage>
</organism>